<dbReference type="Proteomes" id="UP000317650">
    <property type="component" value="Chromosome 8"/>
</dbReference>
<keyword evidence="3" id="KW-1185">Reference proteome</keyword>
<dbReference type="AlphaFoldDB" id="A0A4S8K7F8"/>
<evidence type="ECO:0000313" key="3">
    <source>
        <dbReference type="Proteomes" id="UP000317650"/>
    </source>
</evidence>
<feature type="region of interest" description="Disordered" evidence="1">
    <location>
        <begin position="1"/>
        <end position="67"/>
    </location>
</feature>
<name>A0A4S8K7F8_MUSBA</name>
<dbReference type="PANTHER" id="PTHR35831">
    <property type="entry name" value="OS01G0642200 PROTEIN"/>
    <property type="match status" value="1"/>
</dbReference>
<dbReference type="PANTHER" id="PTHR35831:SF2">
    <property type="entry name" value="OS01G0642200 PROTEIN"/>
    <property type="match status" value="1"/>
</dbReference>
<gene>
    <name evidence="2" type="ORF">C4D60_Mb08t29720</name>
</gene>
<accession>A0A4S8K7F8</accession>
<protein>
    <submittedName>
        <fullName evidence="2">Uncharacterized protein</fullName>
    </submittedName>
</protein>
<proteinExistence type="predicted"/>
<comment type="caution">
    <text evidence="2">The sequence shown here is derived from an EMBL/GenBank/DDBJ whole genome shotgun (WGS) entry which is preliminary data.</text>
</comment>
<evidence type="ECO:0000256" key="1">
    <source>
        <dbReference type="SAM" id="MobiDB-lite"/>
    </source>
</evidence>
<sequence length="90" mass="9693">MASLKAARPAGITAPSREPARVGEGPVKPPAASKQAPKKPEKPREPKKKARSGKPSTKTDDGWQQQQQQQQCISAFVFYHCTLDVAAVVV</sequence>
<organism evidence="2 3">
    <name type="scientific">Musa balbisiana</name>
    <name type="common">Banana</name>
    <dbReference type="NCBI Taxonomy" id="52838"/>
    <lineage>
        <taxon>Eukaryota</taxon>
        <taxon>Viridiplantae</taxon>
        <taxon>Streptophyta</taxon>
        <taxon>Embryophyta</taxon>
        <taxon>Tracheophyta</taxon>
        <taxon>Spermatophyta</taxon>
        <taxon>Magnoliopsida</taxon>
        <taxon>Liliopsida</taxon>
        <taxon>Zingiberales</taxon>
        <taxon>Musaceae</taxon>
        <taxon>Musa</taxon>
    </lineage>
</organism>
<evidence type="ECO:0000313" key="2">
    <source>
        <dbReference type="EMBL" id="THU70886.1"/>
    </source>
</evidence>
<reference evidence="2 3" key="1">
    <citation type="journal article" date="2019" name="Nat. Plants">
        <title>Genome sequencing of Musa balbisiana reveals subgenome evolution and function divergence in polyploid bananas.</title>
        <authorList>
            <person name="Yao X."/>
        </authorList>
    </citation>
    <scope>NUCLEOTIDE SEQUENCE [LARGE SCALE GENOMIC DNA]</scope>
    <source>
        <strain evidence="3">cv. DH-PKW</strain>
        <tissue evidence="2">Leaves</tissue>
    </source>
</reference>
<dbReference type="EMBL" id="PYDT01000002">
    <property type="protein sequence ID" value="THU70886.1"/>
    <property type="molecule type" value="Genomic_DNA"/>
</dbReference>